<dbReference type="InParanoid" id="A7RQ04"/>
<evidence type="ECO:0000256" key="10">
    <source>
        <dbReference type="ARBA" id="ARBA00022989"/>
    </source>
</evidence>
<dbReference type="GO" id="GO:0035269">
    <property type="term" value="P:protein O-linked glycosylation via mannose"/>
    <property type="evidence" value="ECO:0000318"/>
    <property type="project" value="GO_Central"/>
</dbReference>
<dbReference type="STRING" id="45351.A7RQ04"/>
<keyword evidence="5" id="KW-0328">Glycosyltransferase</keyword>
<dbReference type="OrthoDB" id="529273at2759"/>
<reference evidence="19 20" key="1">
    <citation type="journal article" date="2007" name="Science">
        <title>Sea anemone genome reveals ancestral eumetazoan gene repertoire and genomic organization.</title>
        <authorList>
            <person name="Putnam N.H."/>
            <person name="Srivastava M."/>
            <person name="Hellsten U."/>
            <person name="Dirks B."/>
            <person name="Chapman J."/>
            <person name="Salamov A."/>
            <person name="Terry A."/>
            <person name="Shapiro H."/>
            <person name="Lindquist E."/>
            <person name="Kapitonov V.V."/>
            <person name="Jurka J."/>
            <person name="Genikhovich G."/>
            <person name="Grigoriev I.V."/>
            <person name="Lucas S.M."/>
            <person name="Steele R.E."/>
            <person name="Finnerty J.R."/>
            <person name="Technau U."/>
            <person name="Martindale M.Q."/>
            <person name="Rokhsar D.S."/>
        </authorList>
    </citation>
    <scope>NUCLEOTIDE SEQUENCE [LARGE SCALE GENOMIC DNA]</scope>
    <source>
        <strain evidence="20">CH2 X CH6</strain>
    </source>
</reference>
<evidence type="ECO:0000256" key="3">
    <source>
        <dbReference type="ARBA" id="ARBA00012823"/>
    </source>
</evidence>
<dbReference type="KEGG" id="nve:5518534"/>
<proteinExistence type="predicted"/>
<keyword evidence="12" id="KW-0325">Glycoprotein</keyword>
<keyword evidence="7 17" id="KW-0812">Transmembrane</keyword>
<evidence type="ECO:0000256" key="14">
    <source>
        <dbReference type="ARBA" id="ARBA00032859"/>
    </source>
</evidence>
<evidence type="ECO:0000256" key="8">
    <source>
        <dbReference type="ARBA" id="ARBA00022824"/>
    </source>
</evidence>
<evidence type="ECO:0000256" key="12">
    <source>
        <dbReference type="ARBA" id="ARBA00023180"/>
    </source>
</evidence>
<sequence length="620" mass="70714">MAGVVTRPPVGNRDFASFALCTGAYLYASTKRMVNDMKQSAIFPVIFHVCVFLALQITYNVVVQQWNVDLSKLTVATTSCKSKKVSKLSSFESLRLGSSVWCSGTSKSDRICKFKNLCYHPVHKEYMFFHGLNSVIDGVPKDRFNPALLDLSSVDDHNVQYFNYVDFPAHSLDAYENVTIFDGNNYIFHRFHPDNIMHAIHDDLLPLFHTMKQYSNSGSSQIDLNSRLVFMEGYELGPYSELYQLFSRLQLVIKDNLTVNNTLKCFQNAVVGLSKFTTWYQYGFDQIQGPLPEIQITAKQIYEFTRFVRERLGINESVSHTQSPQVVLCTRHHNRLILNDQEISNAIITKMNKRVAKVSFETHSLERMIRIIGRSSGLIGMHGSILVMAMFLPQGSFLMELFPYGVVPWNYRPYKTLAGLPGMNLVYQDWINTNEENTVTHPDRLPAFGGIAHLSKDEQEDIINTKEVPLHYCCNDPYWLYRIYQDTKIDIDSFSASLNTAIEGSHKLFTQGFQAANELLLPGKVLNVSCVVPEGGHTVPALAISWKPPINVQYFENFTVQYEVWIQKEVARDYLAYILAPTEYVFTEGLVRHTKYRIWVRCLVNDLVGPFGVMGSCTTE</sequence>
<dbReference type="eggNOG" id="KOG4698">
    <property type="taxonomic scope" value="Eukaryota"/>
</dbReference>
<dbReference type="InterPro" id="IPR003961">
    <property type="entry name" value="FN3_dom"/>
</dbReference>
<feature type="domain" description="Glycosyltransferase 61 catalytic" evidence="18">
    <location>
        <begin position="303"/>
        <end position="396"/>
    </location>
</feature>
<dbReference type="Proteomes" id="UP000001593">
    <property type="component" value="Unassembled WGS sequence"/>
</dbReference>
<dbReference type="OMA" id="EFQMRVV"/>
<evidence type="ECO:0000256" key="2">
    <source>
        <dbReference type="ARBA" id="ARBA00004922"/>
    </source>
</evidence>
<evidence type="ECO:0000256" key="6">
    <source>
        <dbReference type="ARBA" id="ARBA00022679"/>
    </source>
</evidence>
<dbReference type="InterPro" id="IPR007657">
    <property type="entry name" value="Glycosyltransferase_61"/>
</dbReference>
<dbReference type="UniPathway" id="UPA00378"/>
<dbReference type="PhylomeDB" id="A7RQ04"/>
<dbReference type="PANTHER" id="PTHR20961">
    <property type="entry name" value="GLYCOSYLTRANSFERASE"/>
    <property type="match status" value="1"/>
</dbReference>
<dbReference type="GO" id="GO:0097363">
    <property type="term" value="F:protein O-acetylglucosaminyltransferase activity"/>
    <property type="evidence" value="ECO:0000318"/>
    <property type="project" value="GO_Central"/>
</dbReference>
<dbReference type="HOGENOM" id="CLU_020169_0_0_1"/>
<evidence type="ECO:0000313" key="20">
    <source>
        <dbReference type="Proteomes" id="UP000001593"/>
    </source>
</evidence>
<keyword evidence="10 17" id="KW-1133">Transmembrane helix</keyword>
<dbReference type="FunCoup" id="A7RQ04">
    <property type="interactions" value="60"/>
</dbReference>
<evidence type="ECO:0000256" key="7">
    <source>
        <dbReference type="ARBA" id="ARBA00022692"/>
    </source>
</evidence>
<accession>A7RQ04</accession>
<keyword evidence="6" id="KW-0808">Transferase</keyword>
<dbReference type="SUPFAM" id="SSF49265">
    <property type="entry name" value="Fibronectin type III"/>
    <property type="match status" value="1"/>
</dbReference>
<keyword evidence="8" id="KW-0256">Endoplasmic reticulum</keyword>
<comment type="function">
    <text evidence="15">O-linked mannose beta-1,4-N-acetylglucosaminyltransferase that transfers UDP-N-acetyl-D-glucosamine to the 4-position of the mannose to generate N-acetyl-D-glucosamine-beta-1,4-O-D-mannosylprotein. Involved in the biosynthesis of the phosphorylated O-mannosyl trisaccharide (N-acetylgalactosamine-beta-3-N-acetylglucosamine-beta-4-(phosphate-6-)mannose), a carbohydrate structure present in alpha-dystroglycan (DAG1), which is required for binding laminin G-like domain-containing extracellular proteins with high affinity.</text>
</comment>
<protein>
    <recommendedName>
        <fullName evidence="4">Protein O-linked-mannose beta-1,4-N-acetylglucosaminyltransferase 2</fullName>
        <ecNumber evidence="3">2.4.1.312</ecNumber>
    </recommendedName>
    <alternativeName>
        <fullName evidence="13">Extracellular O-linked N-acetylglucosamine transferase-like</fullName>
    </alternativeName>
    <alternativeName>
        <fullName evidence="14">Glycosyltransferase-like domain-containing protein 2</fullName>
    </alternativeName>
</protein>
<dbReference type="GO" id="GO:0005783">
    <property type="term" value="C:endoplasmic reticulum"/>
    <property type="evidence" value="ECO:0000318"/>
    <property type="project" value="GO_Central"/>
</dbReference>
<name>A7RQ04_NEMVE</name>
<dbReference type="PANTHER" id="PTHR20961:SF38">
    <property type="entry name" value="PROTEIN O-LINKED-MANNOSE BETA-1,4-N-ACETYLGLUCOSAMINYLTRANSFERASE 2"/>
    <property type="match status" value="1"/>
</dbReference>
<gene>
    <name evidence="19" type="ORF">NEMVEDRAFT_v1g180679</name>
</gene>
<evidence type="ECO:0000259" key="18">
    <source>
        <dbReference type="Pfam" id="PF04577"/>
    </source>
</evidence>
<evidence type="ECO:0000256" key="15">
    <source>
        <dbReference type="ARBA" id="ARBA00045959"/>
    </source>
</evidence>
<keyword evidence="11 17" id="KW-0472">Membrane</keyword>
<dbReference type="Pfam" id="PF04577">
    <property type="entry name" value="Glyco_transf_61"/>
    <property type="match status" value="1"/>
</dbReference>
<evidence type="ECO:0000256" key="11">
    <source>
        <dbReference type="ARBA" id="ARBA00023136"/>
    </source>
</evidence>
<organism evidence="19 20">
    <name type="scientific">Nematostella vectensis</name>
    <name type="common">Starlet sea anemone</name>
    <dbReference type="NCBI Taxonomy" id="45351"/>
    <lineage>
        <taxon>Eukaryota</taxon>
        <taxon>Metazoa</taxon>
        <taxon>Cnidaria</taxon>
        <taxon>Anthozoa</taxon>
        <taxon>Hexacorallia</taxon>
        <taxon>Actiniaria</taxon>
        <taxon>Edwardsiidae</taxon>
        <taxon>Nematostella</taxon>
    </lineage>
</organism>
<comment type="catalytic activity">
    <reaction evidence="16">
        <text>3-O-(alpha-D-mannosyl)-L-threonyl-[protein] + UDP-N-acetyl-alpha-D-glucosamine = 3-O-(N-acetyl-beta-D-glucosaminyl-(1-&gt;4)-alpha-D-mannosyl)-L-threonyl-[protein] + UDP + H(+)</text>
        <dbReference type="Rhea" id="RHEA:37663"/>
        <dbReference type="Rhea" id="RHEA-COMP:13547"/>
        <dbReference type="Rhea" id="RHEA-COMP:13618"/>
        <dbReference type="ChEBI" id="CHEBI:15378"/>
        <dbReference type="ChEBI" id="CHEBI:57705"/>
        <dbReference type="ChEBI" id="CHEBI:58223"/>
        <dbReference type="ChEBI" id="CHEBI:137323"/>
        <dbReference type="ChEBI" id="CHEBI:137540"/>
        <dbReference type="EC" id="2.4.1.312"/>
    </reaction>
</comment>
<dbReference type="GO" id="GO:0005789">
    <property type="term" value="C:endoplasmic reticulum membrane"/>
    <property type="evidence" value="ECO:0007669"/>
    <property type="project" value="UniProtKB-SubCell"/>
</dbReference>
<comment type="pathway">
    <text evidence="2">Protein modification; protein glycosylation.</text>
</comment>
<feature type="transmembrane region" description="Helical" evidence="17">
    <location>
        <begin position="41"/>
        <end position="62"/>
    </location>
</feature>
<evidence type="ECO:0000256" key="5">
    <source>
        <dbReference type="ARBA" id="ARBA00022676"/>
    </source>
</evidence>
<dbReference type="EMBL" id="DS469527">
    <property type="protein sequence ID" value="EDO46410.1"/>
    <property type="molecule type" value="Genomic_DNA"/>
</dbReference>
<dbReference type="InterPro" id="IPR036116">
    <property type="entry name" value="FN3_sf"/>
</dbReference>
<evidence type="ECO:0000256" key="9">
    <source>
        <dbReference type="ARBA" id="ARBA00022968"/>
    </source>
</evidence>
<keyword evidence="20" id="KW-1185">Reference proteome</keyword>
<evidence type="ECO:0000256" key="17">
    <source>
        <dbReference type="SAM" id="Phobius"/>
    </source>
</evidence>
<evidence type="ECO:0000256" key="4">
    <source>
        <dbReference type="ARBA" id="ARBA00020030"/>
    </source>
</evidence>
<evidence type="ECO:0000313" key="19">
    <source>
        <dbReference type="EMBL" id="EDO46410.1"/>
    </source>
</evidence>
<evidence type="ECO:0000256" key="16">
    <source>
        <dbReference type="ARBA" id="ARBA00048274"/>
    </source>
</evidence>
<dbReference type="EC" id="2.4.1.312" evidence="3"/>
<dbReference type="CDD" id="cd00063">
    <property type="entry name" value="FN3"/>
    <property type="match status" value="1"/>
</dbReference>
<dbReference type="InterPro" id="IPR049625">
    <property type="entry name" value="Glyco_transf_61_cat"/>
</dbReference>
<evidence type="ECO:0000256" key="13">
    <source>
        <dbReference type="ARBA" id="ARBA00030318"/>
    </source>
</evidence>
<evidence type="ECO:0000256" key="1">
    <source>
        <dbReference type="ARBA" id="ARBA00004648"/>
    </source>
</evidence>
<comment type="subcellular location">
    <subcellularLocation>
        <location evidence="1">Endoplasmic reticulum membrane</location>
        <topology evidence="1">Single-pass type II membrane protein</topology>
    </subcellularLocation>
</comment>
<dbReference type="AlphaFoldDB" id="A7RQ04"/>
<keyword evidence="9" id="KW-0735">Signal-anchor</keyword>